<organism evidence="1 2">
    <name type="scientific">Heyndrickxia camelliae</name>
    <dbReference type="NCBI Taxonomy" id="1707093"/>
    <lineage>
        <taxon>Bacteria</taxon>
        <taxon>Bacillati</taxon>
        <taxon>Bacillota</taxon>
        <taxon>Bacilli</taxon>
        <taxon>Bacillales</taxon>
        <taxon>Bacillaceae</taxon>
        <taxon>Heyndrickxia</taxon>
    </lineage>
</organism>
<dbReference type="AlphaFoldDB" id="A0A2N3LHA2"/>
<dbReference type="OrthoDB" id="2059845at2"/>
<reference evidence="1 2" key="1">
    <citation type="submission" date="2017-11" db="EMBL/GenBank/DDBJ databases">
        <title>Bacillus camelliae sp. nov., isolated from pu'er tea.</title>
        <authorList>
            <person name="Niu L."/>
        </authorList>
    </citation>
    <scope>NUCLEOTIDE SEQUENCE [LARGE SCALE GENOMIC DNA]</scope>
    <source>
        <strain evidence="1 2">7578-1</strain>
    </source>
</reference>
<keyword evidence="2" id="KW-1185">Reference proteome</keyword>
<name>A0A2N3LHA2_9BACI</name>
<evidence type="ECO:0000313" key="1">
    <source>
        <dbReference type="EMBL" id="PKR83991.1"/>
    </source>
</evidence>
<proteinExistence type="predicted"/>
<sequence>MRFYIASSFQNIEMVRELSSKLLENGFQQTYDWTQNDKTVGKEELMRIGTKEKEAVTNCDLFILLLPGGKGSHTELGIALGTGVPKIYILNPDIENQENSLDTTFYHLPEVEIHCGEVREFINIVL</sequence>
<protein>
    <submittedName>
        <fullName evidence="1">Group-specific protein</fullName>
    </submittedName>
</protein>
<gene>
    <name evidence="1" type="ORF">CWO92_15840</name>
</gene>
<evidence type="ECO:0000313" key="2">
    <source>
        <dbReference type="Proteomes" id="UP000233440"/>
    </source>
</evidence>
<dbReference type="Proteomes" id="UP000233440">
    <property type="component" value="Unassembled WGS sequence"/>
</dbReference>
<dbReference type="Gene3D" id="3.40.50.450">
    <property type="match status" value="1"/>
</dbReference>
<dbReference type="SUPFAM" id="SSF52309">
    <property type="entry name" value="N-(deoxy)ribosyltransferase-like"/>
    <property type="match status" value="1"/>
</dbReference>
<dbReference type="RefSeq" id="WP_101355194.1">
    <property type="nucleotide sequence ID" value="NZ_PIQO01000013.1"/>
</dbReference>
<accession>A0A2N3LHA2</accession>
<comment type="caution">
    <text evidence="1">The sequence shown here is derived from an EMBL/GenBank/DDBJ whole genome shotgun (WGS) entry which is preliminary data.</text>
</comment>
<dbReference type="EMBL" id="PIQO01000013">
    <property type="protein sequence ID" value="PKR83991.1"/>
    <property type="molecule type" value="Genomic_DNA"/>
</dbReference>